<name>A0ABM3XJ84_ERIEU</name>
<feature type="region of interest" description="Disordered" evidence="5">
    <location>
        <begin position="276"/>
        <end position="356"/>
    </location>
</feature>
<evidence type="ECO:0000256" key="4">
    <source>
        <dbReference type="ARBA" id="ARBA00023157"/>
    </source>
</evidence>
<evidence type="ECO:0000256" key="5">
    <source>
        <dbReference type="SAM" id="MobiDB-lite"/>
    </source>
</evidence>
<keyword evidence="2" id="KW-0964">Secreted</keyword>
<dbReference type="PROSITE" id="PS51041">
    <property type="entry name" value="EMI"/>
    <property type="match status" value="1"/>
</dbReference>
<evidence type="ECO:0000256" key="2">
    <source>
        <dbReference type="ARBA" id="ARBA00022525"/>
    </source>
</evidence>
<keyword evidence="8" id="KW-1185">Reference proteome</keyword>
<evidence type="ECO:0000256" key="3">
    <source>
        <dbReference type="ARBA" id="ARBA00022729"/>
    </source>
</evidence>
<dbReference type="InterPro" id="IPR050392">
    <property type="entry name" value="Collagen/C1q_domain"/>
</dbReference>
<dbReference type="Proteomes" id="UP001652624">
    <property type="component" value="Chromosome 6"/>
</dbReference>
<dbReference type="InterPro" id="IPR011489">
    <property type="entry name" value="EMI_domain"/>
</dbReference>
<protein>
    <submittedName>
        <fullName evidence="9">EMI domain-containing protein 1 isoform X10</fullName>
    </submittedName>
</protein>
<reference evidence="9" key="1">
    <citation type="submission" date="2025-08" db="UniProtKB">
        <authorList>
            <consortium name="RefSeq"/>
        </authorList>
    </citation>
    <scope>IDENTIFICATION</scope>
</reference>
<dbReference type="PANTHER" id="PTHR15427">
    <property type="entry name" value="EMILIN ELASTIN MICROFIBRIL INTERFACE-LOCATED PROTEIN ELASTIN MICROFIBRIL INTERFACER"/>
    <property type="match status" value="1"/>
</dbReference>
<evidence type="ECO:0000313" key="9">
    <source>
        <dbReference type="RefSeq" id="XP_060048880.1"/>
    </source>
</evidence>
<feature type="signal peptide" evidence="6">
    <location>
        <begin position="1"/>
        <end position="20"/>
    </location>
</feature>
<dbReference type="RefSeq" id="XP_060048880.1">
    <property type="nucleotide sequence ID" value="XM_060192897.1"/>
</dbReference>
<feature type="compositionally biased region" description="Basic and acidic residues" evidence="5">
    <location>
        <begin position="330"/>
        <end position="344"/>
    </location>
</feature>
<dbReference type="Pfam" id="PF07546">
    <property type="entry name" value="EMI"/>
    <property type="match status" value="1"/>
</dbReference>
<evidence type="ECO:0000256" key="1">
    <source>
        <dbReference type="ARBA" id="ARBA00004613"/>
    </source>
</evidence>
<gene>
    <name evidence="9" type="primary">EMID1</name>
</gene>
<dbReference type="GeneID" id="103119341"/>
<feature type="chain" id="PRO_5046220417" evidence="6">
    <location>
        <begin position="21"/>
        <end position="356"/>
    </location>
</feature>
<accession>A0ABM3XJ84</accession>
<dbReference type="PANTHER" id="PTHR15427:SF23">
    <property type="entry name" value="EMI DOMAIN-CONTAINING PROTEIN 1"/>
    <property type="match status" value="1"/>
</dbReference>
<evidence type="ECO:0000313" key="8">
    <source>
        <dbReference type="Proteomes" id="UP001652624"/>
    </source>
</evidence>
<evidence type="ECO:0000256" key="6">
    <source>
        <dbReference type="SAM" id="SignalP"/>
    </source>
</evidence>
<feature type="domain" description="EMI" evidence="7">
    <location>
        <begin position="31"/>
        <end position="104"/>
    </location>
</feature>
<proteinExistence type="predicted"/>
<comment type="subcellular location">
    <subcellularLocation>
        <location evidence="1">Secreted</location>
    </subcellularLocation>
</comment>
<organism evidence="8 9">
    <name type="scientific">Erinaceus europaeus</name>
    <name type="common">Western European hedgehog</name>
    <dbReference type="NCBI Taxonomy" id="9365"/>
    <lineage>
        <taxon>Eukaryota</taxon>
        <taxon>Metazoa</taxon>
        <taxon>Chordata</taxon>
        <taxon>Craniata</taxon>
        <taxon>Vertebrata</taxon>
        <taxon>Euteleostomi</taxon>
        <taxon>Mammalia</taxon>
        <taxon>Eutheria</taxon>
        <taxon>Laurasiatheria</taxon>
        <taxon>Eulipotyphla</taxon>
        <taxon>Erinaceidae</taxon>
        <taxon>Erinaceinae</taxon>
        <taxon>Erinaceus</taxon>
    </lineage>
</organism>
<sequence length="356" mass="38665">MGGPRAWALLWALLLRGGAAWSLGGAPFSGRRNWCSYVVTRTVSCHVQNGTFLQRVLQSCPWPMTCPGSGYRTVVRPTYKVMYKMVTAREWRCCPGHAGASCEEVAGLSGFVEPGWSSTPVRRMALRPTAFTGCLNCSKVSELTERLKVLEAKVPRAPQGALARLELWEPLERGALQAPQDLQALLAPRHPLGLLIRGSLSMETPCCPTPSLRPAATGPRDLLALQAPQDPWVLRAPLGLWASLGVLDTRDPQAPLDPKESLATQERRVRKGFVGNLAPKAPWGNRENLAPKETLVGRATGTRGVGGRPPWRHGHPWPPAGQEGRTCRQLQDRGPQEPQGERLRVAAPLPTPGPAA</sequence>
<keyword evidence="3 6" id="KW-0732">Signal</keyword>
<keyword evidence="4" id="KW-1015">Disulfide bond</keyword>
<evidence type="ECO:0000259" key="7">
    <source>
        <dbReference type="PROSITE" id="PS51041"/>
    </source>
</evidence>